<evidence type="ECO:0000256" key="5">
    <source>
        <dbReference type="ARBA" id="ARBA00022989"/>
    </source>
</evidence>
<evidence type="ECO:0000259" key="9">
    <source>
        <dbReference type="SMART" id="SM00065"/>
    </source>
</evidence>
<dbReference type="Pfam" id="PF05231">
    <property type="entry name" value="MASE1"/>
    <property type="match status" value="1"/>
</dbReference>
<evidence type="ECO:0000259" key="10">
    <source>
        <dbReference type="SMART" id="SM00331"/>
    </source>
</evidence>
<evidence type="ECO:0000256" key="2">
    <source>
        <dbReference type="ARBA" id="ARBA00022475"/>
    </source>
</evidence>
<dbReference type="Proteomes" id="UP000199385">
    <property type="component" value="Chromosome I"/>
</dbReference>
<dbReference type="Gene3D" id="3.30.450.40">
    <property type="match status" value="1"/>
</dbReference>
<dbReference type="SMART" id="SM00065">
    <property type="entry name" value="GAF"/>
    <property type="match status" value="1"/>
</dbReference>
<name>A0A1A8ZAR7_9ACTN</name>
<evidence type="ECO:0000313" key="11">
    <source>
        <dbReference type="EMBL" id="SBT40926.1"/>
    </source>
</evidence>
<dbReference type="InterPro" id="IPR003594">
    <property type="entry name" value="HATPase_dom"/>
</dbReference>
<dbReference type="Pfam" id="PF13581">
    <property type="entry name" value="HATPase_c_2"/>
    <property type="match status" value="1"/>
</dbReference>
<organism evidence="11 12">
    <name type="scientific">Micromonospora auratinigra</name>
    <dbReference type="NCBI Taxonomy" id="261654"/>
    <lineage>
        <taxon>Bacteria</taxon>
        <taxon>Bacillati</taxon>
        <taxon>Actinomycetota</taxon>
        <taxon>Actinomycetes</taxon>
        <taxon>Micromonosporales</taxon>
        <taxon>Micromonosporaceae</taxon>
        <taxon>Micromonospora</taxon>
    </lineage>
</organism>
<feature type="coiled-coil region" evidence="7">
    <location>
        <begin position="296"/>
        <end position="323"/>
    </location>
</feature>
<protein>
    <submittedName>
        <fullName evidence="11">Serine phosphatase RsbU, regulator of sigma subunit</fullName>
    </submittedName>
</protein>
<feature type="domain" description="PPM-type phosphatase" evidence="10">
    <location>
        <begin position="506"/>
        <end position="716"/>
    </location>
</feature>
<dbReference type="SUPFAM" id="SSF55874">
    <property type="entry name" value="ATPase domain of HSP90 chaperone/DNA topoisomerase II/histidine kinase"/>
    <property type="match status" value="1"/>
</dbReference>
<keyword evidence="4" id="KW-0378">Hydrolase</keyword>
<gene>
    <name evidence="11" type="ORF">GA0070611_1435</name>
</gene>
<dbReference type="InterPro" id="IPR052016">
    <property type="entry name" value="Bact_Sigma-Reg"/>
</dbReference>
<keyword evidence="5 8" id="KW-1133">Transmembrane helix</keyword>
<dbReference type="PATRIC" id="fig|261654.4.peg.1462"/>
<keyword evidence="3 8" id="KW-0812">Transmembrane</keyword>
<dbReference type="Pfam" id="PF07228">
    <property type="entry name" value="SpoIIE"/>
    <property type="match status" value="1"/>
</dbReference>
<dbReference type="InterPro" id="IPR036890">
    <property type="entry name" value="HATPase_C_sf"/>
</dbReference>
<dbReference type="Gene3D" id="3.30.565.10">
    <property type="entry name" value="Histidine kinase-like ATPase, C-terminal domain"/>
    <property type="match status" value="1"/>
</dbReference>
<feature type="transmembrane region" description="Helical" evidence="8">
    <location>
        <begin position="53"/>
        <end position="75"/>
    </location>
</feature>
<evidence type="ECO:0000313" key="12">
    <source>
        <dbReference type="Proteomes" id="UP000199385"/>
    </source>
</evidence>
<keyword evidence="2" id="KW-1003">Cell membrane</keyword>
<dbReference type="SMART" id="SM00331">
    <property type="entry name" value="PP2C_SIG"/>
    <property type="match status" value="1"/>
</dbReference>
<dbReference type="InterPro" id="IPR003018">
    <property type="entry name" value="GAF"/>
</dbReference>
<reference evidence="12" key="1">
    <citation type="submission" date="2016-06" db="EMBL/GenBank/DDBJ databases">
        <authorList>
            <person name="Varghese N."/>
            <person name="Submissions Spin"/>
        </authorList>
    </citation>
    <scope>NUCLEOTIDE SEQUENCE [LARGE SCALE GENOMIC DNA]</scope>
    <source>
        <strain evidence="12">DSM 44815</strain>
    </source>
</reference>
<dbReference type="InterPro" id="IPR036457">
    <property type="entry name" value="PPM-type-like_dom_sf"/>
</dbReference>
<feature type="transmembrane region" description="Helical" evidence="8">
    <location>
        <begin position="170"/>
        <end position="189"/>
    </location>
</feature>
<evidence type="ECO:0000256" key="4">
    <source>
        <dbReference type="ARBA" id="ARBA00022801"/>
    </source>
</evidence>
<dbReference type="OrthoDB" id="23692at2"/>
<dbReference type="AlphaFoldDB" id="A0A1A8ZAR7"/>
<dbReference type="InterPro" id="IPR001932">
    <property type="entry name" value="PPM-type_phosphatase-like_dom"/>
</dbReference>
<sequence>MTAGVATPTEPSAAAVAQPALWRTIGVAATVLAAYALGAVLPWTLLEPSSVAVFYPPAGITLAALVINPTARWPAILLAAATAEFGLDLLHGQSAPVAAGFTLANVAEPLAGALLFRRFRPAGEDLGRRGTALAFVGCCVIAGPLVGATVGASVGALGQGRGWWSTFGPYWAGDALAVLTLGAAVITVAGRRTPLGSAATWRAVGALAATVALTVIGFWSPRLPMAYLPVPLLLAAAFRARLGLVTAAGFVMAGTANLLTAAGRGPWAGIADSDVRAATLQLYLGATVLGAGALAAAVLERDRARAESRLESAARRRLQALQELTARLSTAATSDEIAALVAANDAGLVGEIAVVVLLDRADGSVRTWTTDGVPAEFAIRFRRLSADEALVSPAGWVARTGTPLTLTDPDELRARFPLVAPAVASTGTRCVVALPLRAGDRLLGAIGFGFTADGEPPPDTLAMAQAVTGLTGQALARAERYEVEHEAARRLQRSLLPDPQRHLPGVDVEVRYRPAERGDEVGGDWYDVFELPGHRVGLAVGDVVGHGLDAATAMGRLQRALRAAALAGGGPAEVLEALDEASRRIPGAEYATVGYAVYSPAEGTLRYACAGHPPPLLVHAGRADFLGEARSLPLTLARRPRTDGVLAVPDGATLIWYSDGLVERRGEVIDDGLRRLAETAVRLPDPAEAGWCDALLAALTEGQQSRDDLVLVRLRLLGAGGLPDDPDVLRRVLTGPGDLVETRSAIRAWAADRGLSAELTENLLLACGEALANSLEHAYQGREPGPVLLRAGRAGRRTVTVDISDHGTWRHRPSATDGRGRGLMLMGAVAQRTVLEIGRQGTRIVLTLDPD</sequence>
<dbReference type="SUPFAM" id="SSF81606">
    <property type="entry name" value="PP2C-like"/>
    <property type="match status" value="1"/>
</dbReference>
<keyword evidence="12" id="KW-1185">Reference proteome</keyword>
<dbReference type="InterPro" id="IPR029016">
    <property type="entry name" value="GAF-like_dom_sf"/>
</dbReference>
<feature type="transmembrane region" description="Helical" evidence="8">
    <location>
        <begin position="95"/>
        <end position="116"/>
    </location>
</feature>
<dbReference type="Pfam" id="PF13185">
    <property type="entry name" value="GAF_2"/>
    <property type="match status" value="1"/>
</dbReference>
<evidence type="ECO:0000256" key="7">
    <source>
        <dbReference type="SAM" id="Coils"/>
    </source>
</evidence>
<evidence type="ECO:0000256" key="6">
    <source>
        <dbReference type="ARBA" id="ARBA00023136"/>
    </source>
</evidence>
<dbReference type="RefSeq" id="WP_091659500.1">
    <property type="nucleotide sequence ID" value="NZ_LT594323.1"/>
</dbReference>
<evidence type="ECO:0000256" key="1">
    <source>
        <dbReference type="ARBA" id="ARBA00004651"/>
    </source>
</evidence>
<feature type="transmembrane region" description="Helical" evidence="8">
    <location>
        <begin position="280"/>
        <end position="299"/>
    </location>
</feature>
<dbReference type="CDD" id="cd16936">
    <property type="entry name" value="HATPase_RsbW-like"/>
    <property type="match status" value="1"/>
</dbReference>
<keyword evidence="6 8" id="KW-0472">Membrane</keyword>
<dbReference type="SUPFAM" id="SSF55781">
    <property type="entry name" value="GAF domain-like"/>
    <property type="match status" value="1"/>
</dbReference>
<dbReference type="GO" id="GO:0005886">
    <property type="term" value="C:plasma membrane"/>
    <property type="evidence" value="ECO:0007669"/>
    <property type="project" value="UniProtKB-SubCell"/>
</dbReference>
<dbReference type="PANTHER" id="PTHR43156">
    <property type="entry name" value="STAGE II SPORULATION PROTEIN E-RELATED"/>
    <property type="match status" value="1"/>
</dbReference>
<feature type="transmembrane region" description="Helical" evidence="8">
    <location>
        <begin position="240"/>
        <end position="259"/>
    </location>
</feature>
<proteinExistence type="predicted"/>
<dbReference type="EMBL" id="LT594323">
    <property type="protein sequence ID" value="SBT40926.1"/>
    <property type="molecule type" value="Genomic_DNA"/>
</dbReference>
<dbReference type="STRING" id="261654.GA0070611_1435"/>
<accession>A0A1A8ZAR7</accession>
<comment type="subcellular location">
    <subcellularLocation>
        <location evidence="1">Cell membrane</location>
        <topology evidence="1">Multi-pass membrane protein</topology>
    </subcellularLocation>
</comment>
<dbReference type="InterPro" id="IPR007895">
    <property type="entry name" value="MASE1"/>
</dbReference>
<feature type="transmembrane region" description="Helical" evidence="8">
    <location>
        <begin position="201"/>
        <end position="220"/>
    </location>
</feature>
<evidence type="ECO:0000256" key="3">
    <source>
        <dbReference type="ARBA" id="ARBA00022692"/>
    </source>
</evidence>
<feature type="transmembrane region" description="Helical" evidence="8">
    <location>
        <begin position="20"/>
        <end position="41"/>
    </location>
</feature>
<dbReference type="Gene3D" id="3.60.40.10">
    <property type="entry name" value="PPM-type phosphatase domain"/>
    <property type="match status" value="1"/>
</dbReference>
<keyword evidence="7" id="KW-0175">Coiled coil</keyword>
<dbReference type="PANTHER" id="PTHR43156:SF2">
    <property type="entry name" value="STAGE II SPORULATION PROTEIN E"/>
    <property type="match status" value="1"/>
</dbReference>
<feature type="transmembrane region" description="Helical" evidence="8">
    <location>
        <begin position="132"/>
        <end position="158"/>
    </location>
</feature>
<evidence type="ECO:0000256" key="8">
    <source>
        <dbReference type="SAM" id="Phobius"/>
    </source>
</evidence>
<feature type="domain" description="GAF" evidence="9">
    <location>
        <begin position="329"/>
        <end position="485"/>
    </location>
</feature>
<dbReference type="GO" id="GO:0016791">
    <property type="term" value="F:phosphatase activity"/>
    <property type="evidence" value="ECO:0007669"/>
    <property type="project" value="TreeGrafter"/>
</dbReference>